<evidence type="ECO:0000256" key="1">
    <source>
        <dbReference type="SAM" id="MobiDB-lite"/>
    </source>
</evidence>
<feature type="region of interest" description="Disordered" evidence="1">
    <location>
        <begin position="1"/>
        <end position="43"/>
    </location>
</feature>
<evidence type="ECO:0000313" key="2">
    <source>
        <dbReference type="EMBL" id="ELW67436.1"/>
    </source>
</evidence>
<organism evidence="2 3">
    <name type="scientific">Tupaia chinensis</name>
    <name type="common">Chinese tree shrew</name>
    <name type="synonym">Tupaia belangeri chinensis</name>
    <dbReference type="NCBI Taxonomy" id="246437"/>
    <lineage>
        <taxon>Eukaryota</taxon>
        <taxon>Metazoa</taxon>
        <taxon>Chordata</taxon>
        <taxon>Craniata</taxon>
        <taxon>Vertebrata</taxon>
        <taxon>Euteleostomi</taxon>
        <taxon>Mammalia</taxon>
        <taxon>Eutheria</taxon>
        <taxon>Euarchontoglires</taxon>
        <taxon>Scandentia</taxon>
        <taxon>Tupaiidae</taxon>
        <taxon>Tupaia</taxon>
    </lineage>
</organism>
<sequence length="89" mass="9740">MRTESSAVLCHGCSGPRLSQGNERVRHSHGESEQHRGTAKTRMSSTTLDVTVLTGFYNNVEAQLQSSTTLDVTVLTGFYNNVEAQLQIV</sequence>
<name>L9KX97_TUPCH</name>
<dbReference type="Proteomes" id="UP000011518">
    <property type="component" value="Unassembled WGS sequence"/>
</dbReference>
<dbReference type="EMBL" id="KB320613">
    <property type="protein sequence ID" value="ELW67436.1"/>
    <property type="molecule type" value="Genomic_DNA"/>
</dbReference>
<evidence type="ECO:0000313" key="3">
    <source>
        <dbReference type="Proteomes" id="UP000011518"/>
    </source>
</evidence>
<accession>L9KX97</accession>
<proteinExistence type="predicted"/>
<reference evidence="3" key="2">
    <citation type="journal article" date="2013" name="Nat. Commun.">
        <title>Genome of the Chinese tree shrew.</title>
        <authorList>
            <person name="Fan Y."/>
            <person name="Huang Z.Y."/>
            <person name="Cao C.C."/>
            <person name="Chen C.S."/>
            <person name="Chen Y.X."/>
            <person name="Fan D.D."/>
            <person name="He J."/>
            <person name="Hou H.L."/>
            <person name="Hu L."/>
            <person name="Hu X.T."/>
            <person name="Jiang X.T."/>
            <person name="Lai R."/>
            <person name="Lang Y.S."/>
            <person name="Liang B."/>
            <person name="Liao S.G."/>
            <person name="Mu D."/>
            <person name="Ma Y.Y."/>
            <person name="Niu Y.Y."/>
            <person name="Sun X.Q."/>
            <person name="Xia J.Q."/>
            <person name="Xiao J."/>
            <person name="Xiong Z.Q."/>
            <person name="Xu L."/>
            <person name="Yang L."/>
            <person name="Zhang Y."/>
            <person name="Zhao W."/>
            <person name="Zhao X.D."/>
            <person name="Zheng Y.T."/>
            <person name="Zhou J.M."/>
            <person name="Zhu Y.B."/>
            <person name="Zhang G.J."/>
            <person name="Wang J."/>
            <person name="Yao Y.G."/>
        </authorList>
    </citation>
    <scope>NUCLEOTIDE SEQUENCE [LARGE SCALE GENOMIC DNA]</scope>
</reference>
<feature type="compositionally biased region" description="Basic and acidic residues" evidence="1">
    <location>
        <begin position="23"/>
        <end position="36"/>
    </location>
</feature>
<protein>
    <submittedName>
        <fullName evidence="2">Uncharacterized protein</fullName>
    </submittedName>
</protein>
<reference evidence="3" key="1">
    <citation type="submission" date="2012-07" db="EMBL/GenBank/DDBJ databases">
        <title>Genome of the Chinese tree shrew, a rising model animal genetically related to primates.</title>
        <authorList>
            <person name="Zhang G."/>
            <person name="Fan Y."/>
            <person name="Yao Y."/>
            <person name="Huang Z."/>
        </authorList>
    </citation>
    <scope>NUCLEOTIDE SEQUENCE [LARGE SCALE GENOMIC DNA]</scope>
</reference>
<dbReference type="InParanoid" id="L9KX97"/>
<keyword evidence="3" id="KW-1185">Reference proteome</keyword>
<gene>
    <name evidence="2" type="ORF">TREES_T100018501</name>
</gene>
<dbReference type="AlphaFoldDB" id="L9KX97"/>